<name>A0A830H5P2_9CHLO</name>
<evidence type="ECO:0000313" key="1">
    <source>
        <dbReference type="EMBL" id="GHP01842.1"/>
    </source>
</evidence>
<dbReference type="GO" id="GO:0015996">
    <property type="term" value="P:chlorophyll catabolic process"/>
    <property type="evidence" value="ECO:0007669"/>
    <property type="project" value="TreeGrafter"/>
</dbReference>
<comment type="caution">
    <text evidence="1">The sequence shown here is derived from an EMBL/GenBank/DDBJ whole genome shotgun (WGS) entry which is preliminary data.</text>
</comment>
<dbReference type="PANTHER" id="PTHR24314">
    <property type="entry name" value="NON-SPECIFIC LIPID TRANSFER PROTEIN-RELATED"/>
    <property type="match status" value="1"/>
</dbReference>
<dbReference type="InterPro" id="IPR052625">
    <property type="entry name" value="Chl_b_Red"/>
</dbReference>
<reference evidence="1" key="1">
    <citation type="submission" date="2020-10" db="EMBL/GenBank/DDBJ databases">
        <title>Unveiling of a novel bifunctional photoreceptor, Dualchrome1, isolated from a cosmopolitan green alga.</title>
        <authorList>
            <person name="Suzuki S."/>
            <person name="Kawachi M."/>
        </authorList>
    </citation>
    <scope>NUCLEOTIDE SEQUENCE</scope>
    <source>
        <strain evidence="1">NIES 2893</strain>
    </source>
</reference>
<dbReference type="AlphaFoldDB" id="A0A830H5P2"/>
<dbReference type="GO" id="GO:0034256">
    <property type="term" value="F:chlorophyll(ide) b reductase activity"/>
    <property type="evidence" value="ECO:0007669"/>
    <property type="project" value="TreeGrafter"/>
</dbReference>
<keyword evidence="2" id="KW-1185">Reference proteome</keyword>
<dbReference type="CDD" id="cd05233">
    <property type="entry name" value="SDR_c"/>
    <property type="match status" value="1"/>
</dbReference>
<protein>
    <submittedName>
        <fullName evidence="1">Uncharacterized protein</fullName>
    </submittedName>
</protein>
<accession>A0A830H5P2</accession>
<organism evidence="1 2">
    <name type="scientific">Pycnococcus provasolii</name>
    <dbReference type="NCBI Taxonomy" id="41880"/>
    <lineage>
        <taxon>Eukaryota</taxon>
        <taxon>Viridiplantae</taxon>
        <taxon>Chlorophyta</taxon>
        <taxon>Pseudoscourfieldiophyceae</taxon>
        <taxon>Pseudoscourfieldiales</taxon>
        <taxon>Pycnococcaceae</taxon>
        <taxon>Pycnococcus</taxon>
    </lineage>
</organism>
<dbReference type="GO" id="GO:0010304">
    <property type="term" value="P:PSII associated light-harvesting complex II catabolic process"/>
    <property type="evidence" value="ECO:0007669"/>
    <property type="project" value="TreeGrafter"/>
</dbReference>
<dbReference type="InterPro" id="IPR036291">
    <property type="entry name" value="NAD(P)-bd_dom_sf"/>
</dbReference>
<dbReference type="EMBL" id="BNJQ01000002">
    <property type="protein sequence ID" value="GHP01842.1"/>
    <property type="molecule type" value="Genomic_DNA"/>
</dbReference>
<dbReference type="InterPro" id="IPR002347">
    <property type="entry name" value="SDR_fam"/>
</dbReference>
<evidence type="ECO:0000313" key="2">
    <source>
        <dbReference type="Proteomes" id="UP000660262"/>
    </source>
</evidence>
<proteinExistence type="predicted"/>
<dbReference type="SUPFAM" id="SSF51735">
    <property type="entry name" value="NAD(P)-binding Rossmann-fold domains"/>
    <property type="match status" value="1"/>
</dbReference>
<gene>
    <name evidence="1" type="ORF">PPROV_000059900</name>
</gene>
<dbReference type="PRINTS" id="PR00081">
    <property type="entry name" value="GDHRDH"/>
</dbReference>
<dbReference type="PANTHER" id="PTHR24314:SF21">
    <property type="entry name" value="CHLOROPHYLL(IDE) B REDUCTASE NYC1, CHLOROPLASTIC-RELATED"/>
    <property type="match status" value="1"/>
</dbReference>
<sequence>MSVSFPSLLGGLVLGVSLAHLPSLLRYFLEGRVSPDTSRSRSRRVIITGGTRGLGFAMAREFLALGDSVTVCGRDESAVTEAAESLGCHAVQCDVSDYRDVDRLFESAEKAMGGPPDLVLNNAALSQSPKMRLVDMAVDGQLRTMVDANMTGALIVARRAIPALASCGGTLFFMDGTGAWGNATPGNSVYGCSKRGITQLAATLRKEVTEQKLAQVGVHMASPGMVNTRLLRGAVDFSKSSTVKVLSNLVAEPAEVASWLVPRLRGVPCSCSGRMRYIRFLTPFGAAYRLLFGAMGMRKPTNLMKNVD</sequence>
<dbReference type="OrthoDB" id="3592703at2759"/>
<dbReference type="Proteomes" id="UP000660262">
    <property type="component" value="Unassembled WGS sequence"/>
</dbReference>
<dbReference type="Pfam" id="PF00106">
    <property type="entry name" value="adh_short"/>
    <property type="match status" value="1"/>
</dbReference>
<dbReference type="Gene3D" id="3.40.50.720">
    <property type="entry name" value="NAD(P)-binding Rossmann-like Domain"/>
    <property type="match status" value="1"/>
</dbReference>